<feature type="transmembrane region" description="Helical" evidence="2">
    <location>
        <begin position="129"/>
        <end position="153"/>
    </location>
</feature>
<feature type="transmembrane region" description="Helical" evidence="2">
    <location>
        <begin position="195"/>
        <end position="217"/>
    </location>
</feature>
<feature type="region of interest" description="Disordered" evidence="1">
    <location>
        <begin position="22"/>
        <end position="42"/>
    </location>
</feature>
<feature type="region of interest" description="Disordered" evidence="1">
    <location>
        <begin position="334"/>
        <end position="361"/>
    </location>
</feature>
<dbReference type="AlphaFoldDB" id="A0A8J5UH87"/>
<accession>A0A8J5UH87</accession>
<organism evidence="3 4">
    <name type="scientific">Fusarium oxysporum f. sp. raphani</name>
    <dbReference type="NCBI Taxonomy" id="96318"/>
    <lineage>
        <taxon>Eukaryota</taxon>
        <taxon>Fungi</taxon>
        <taxon>Dikarya</taxon>
        <taxon>Ascomycota</taxon>
        <taxon>Pezizomycotina</taxon>
        <taxon>Sordariomycetes</taxon>
        <taxon>Hypocreomycetidae</taxon>
        <taxon>Hypocreales</taxon>
        <taxon>Nectriaceae</taxon>
        <taxon>Fusarium</taxon>
        <taxon>Fusarium oxysporum species complex</taxon>
    </lineage>
</organism>
<feature type="transmembrane region" description="Helical" evidence="2">
    <location>
        <begin position="159"/>
        <end position="183"/>
    </location>
</feature>
<keyword evidence="2" id="KW-0472">Membrane</keyword>
<keyword evidence="2" id="KW-0812">Transmembrane</keyword>
<feature type="transmembrane region" description="Helical" evidence="2">
    <location>
        <begin position="237"/>
        <end position="255"/>
    </location>
</feature>
<keyword evidence="2" id="KW-1133">Transmembrane helix</keyword>
<dbReference type="PANTHER" id="PTHR35179:SF1">
    <property type="entry name" value="INTEGRAL MEMBRANE PROTEIN"/>
    <property type="match status" value="1"/>
</dbReference>
<feature type="transmembrane region" description="Helical" evidence="2">
    <location>
        <begin position="89"/>
        <end position="108"/>
    </location>
</feature>
<evidence type="ECO:0000313" key="4">
    <source>
        <dbReference type="Proteomes" id="UP000693942"/>
    </source>
</evidence>
<reference evidence="3" key="1">
    <citation type="submission" date="2021-04" db="EMBL/GenBank/DDBJ databases">
        <title>First draft genome resource for Brassicaceae pathogens Fusarium oxysporum f. sp. raphani and Fusarium oxysporum f. sp. rapae.</title>
        <authorList>
            <person name="Asai S."/>
        </authorList>
    </citation>
    <scope>NUCLEOTIDE SEQUENCE</scope>
    <source>
        <strain evidence="3">Tf1262</strain>
    </source>
</reference>
<gene>
    <name evidence="3" type="ORF">Forpi1262_v003410</name>
</gene>
<dbReference type="Proteomes" id="UP000693942">
    <property type="component" value="Unassembled WGS sequence"/>
</dbReference>
<evidence type="ECO:0000256" key="2">
    <source>
        <dbReference type="SAM" id="Phobius"/>
    </source>
</evidence>
<name>A0A8J5UH87_FUSOX</name>
<dbReference type="EMBL" id="JAELUR010000002">
    <property type="protein sequence ID" value="KAG7436443.1"/>
    <property type="molecule type" value="Genomic_DNA"/>
</dbReference>
<protein>
    <submittedName>
        <fullName evidence="3">Uncharacterized protein</fullName>
    </submittedName>
</protein>
<dbReference type="PANTHER" id="PTHR35179">
    <property type="entry name" value="PROTEIN CBG02620"/>
    <property type="match status" value="1"/>
</dbReference>
<proteinExistence type="predicted"/>
<evidence type="ECO:0000256" key="1">
    <source>
        <dbReference type="SAM" id="MobiDB-lite"/>
    </source>
</evidence>
<feature type="region of interest" description="Disordered" evidence="1">
    <location>
        <begin position="404"/>
        <end position="426"/>
    </location>
</feature>
<comment type="caution">
    <text evidence="3">The sequence shown here is derived from an EMBL/GenBank/DDBJ whole genome shotgun (WGS) entry which is preliminary data.</text>
</comment>
<feature type="transmembrane region" description="Helical" evidence="2">
    <location>
        <begin position="275"/>
        <end position="294"/>
    </location>
</feature>
<sequence length="426" mass="48784">MHEPHITNQLICSLEDLWMKSSHPRSNQRPDGDRVSPHALGSPAEDRSLRILRMDASGDVVLDIHRIIAMGDLWKGPNFIEVDAGENDMNIASIAWGISLGVGLFTFAKGMRQTIKSWRRGRRMNHYIILLWLEWMSSCIMSAVTWCYLRNYIPGGFPVFFTLIFLWCIQLQALIQIIINRIAILMVNRQNAKRLKIYSFLIILCINISVFTIWIPARLQVNKTWIDINKVWDRIEKVIFLVVDAGLNLYFIHLVRSRLIANGLTKYTRLFRFNLGMIAVSMTMDILLIAMMSLPNDIVYVQFHPLAYLVKLHIEMNMADLIIKVVKASNNSDYPDYSGSRSHSTQKKSSKQTGKSKVPSAMFVGGNTTFIEANTDDIELVDRLEGGIQKTTRTEVVVKQTRRSEYDDVASDTGSTRQLQREHFTV</sequence>
<evidence type="ECO:0000313" key="3">
    <source>
        <dbReference type="EMBL" id="KAG7436443.1"/>
    </source>
</evidence>